<keyword evidence="4" id="KW-1185">Reference proteome</keyword>
<dbReference type="Proteomes" id="UP000067683">
    <property type="component" value="Chromosome"/>
</dbReference>
<reference evidence="3" key="1">
    <citation type="submission" date="2016-01" db="EMBL/GenBank/DDBJ databases">
        <title>Complete genome of Planococcus rifietoensis type strain M8.</title>
        <authorList>
            <person name="See-Too W.S."/>
        </authorList>
    </citation>
    <scope>NUCLEOTIDE SEQUENCE [LARGE SCALE GENOMIC DNA]</scope>
    <source>
        <strain evidence="3">M8</strain>
    </source>
</reference>
<protein>
    <submittedName>
        <fullName evidence="3">Uncharacterized protein</fullName>
    </submittedName>
</protein>
<dbReference type="STRING" id="200991.AUC31_13820"/>
<sequence>MADWRQRISDISKTKGDSAPESAKRAGMGCLIGLIVAAAILTLVMAVGLFTSGHLVIGGITLLFSFASIATVMALAWPHRPKPL</sequence>
<dbReference type="AlphaFoldDB" id="A0A0U2YNK4"/>
<gene>
    <name evidence="3" type="ORF">AUC31_13820</name>
</gene>
<feature type="region of interest" description="Disordered" evidence="1">
    <location>
        <begin position="1"/>
        <end position="23"/>
    </location>
</feature>
<accession>A0A0U2YNK4</accession>
<evidence type="ECO:0000313" key="4">
    <source>
        <dbReference type="Proteomes" id="UP000067683"/>
    </source>
</evidence>
<proteinExistence type="predicted"/>
<keyword evidence="2" id="KW-1133">Transmembrane helix</keyword>
<feature type="transmembrane region" description="Helical" evidence="2">
    <location>
        <begin position="30"/>
        <end position="50"/>
    </location>
</feature>
<dbReference type="KEGG" id="prt:AUC31_13820"/>
<keyword evidence="2" id="KW-0812">Transmembrane</keyword>
<dbReference type="RefSeq" id="WP_058382905.1">
    <property type="nucleotide sequence ID" value="NZ_CP013659.2"/>
</dbReference>
<dbReference type="EMBL" id="CP013659">
    <property type="protein sequence ID" value="ALS76202.1"/>
    <property type="molecule type" value="Genomic_DNA"/>
</dbReference>
<organism evidence="3 4">
    <name type="scientific">Planococcus rifietoensis</name>
    <dbReference type="NCBI Taxonomy" id="200991"/>
    <lineage>
        <taxon>Bacteria</taxon>
        <taxon>Bacillati</taxon>
        <taxon>Bacillota</taxon>
        <taxon>Bacilli</taxon>
        <taxon>Bacillales</taxon>
        <taxon>Caryophanaceae</taxon>
        <taxon>Planococcus</taxon>
    </lineage>
</organism>
<name>A0A0U2YNK4_9BACL</name>
<evidence type="ECO:0000313" key="3">
    <source>
        <dbReference type="EMBL" id="ALS76202.1"/>
    </source>
</evidence>
<evidence type="ECO:0000256" key="2">
    <source>
        <dbReference type="SAM" id="Phobius"/>
    </source>
</evidence>
<dbReference type="OrthoDB" id="2428238at2"/>
<keyword evidence="2" id="KW-0472">Membrane</keyword>
<feature type="transmembrane region" description="Helical" evidence="2">
    <location>
        <begin position="56"/>
        <end position="77"/>
    </location>
</feature>
<evidence type="ECO:0000256" key="1">
    <source>
        <dbReference type="SAM" id="MobiDB-lite"/>
    </source>
</evidence>